<comment type="caution">
    <text evidence="1">The sequence shown here is derived from an EMBL/GenBank/DDBJ whole genome shotgun (WGS) entry which is preliminary data.</text>
</comment>
<accession>A0A0F9T942</accession>
<name>A0A0F9T942_9ZZZZ</name>
<organism evidence="1">
    <name type="scientific">marine sediment metagenome</name>
    <dbReference type="NCBI Taxonomy" id="412755"/>
    <lineage>
        <taxon>unclassified sequences</taxon>
        <taxon>metagenomes</taxon>
        <taxon>ecological metagenomes</taxon>
    </lineage>
</organism>
<evidence type="ECO:0000313" key="1">
    <source>
        <dbReference type="EMBL" id="KKN77740.1"/>
    </source>
</evidence>
<protein>
    <submittedName>
        <fullName evidence="1">Uncharacterized protein</fullName>
    </submittedName>
</protein>
<sequence>MILVHGKDGCKYTEAILEHLGSEAERFTPEIRNLRPFRSSSDLCTVAAQEAGFGWDRINEDYARATVMIQVLPDTANDHLVSSGAKISYKTLTEFAPVVELVNRLKLKLVVIDDGFSGMHSWVKWPELENTGKVPAVVVSDFAMFHNQDEQWRRVLDQWDDIEVYGKGWEGFSGWDSKRFMGPVSEGEASAILSTAKCTPVVDWHSCEPYRAIAAGCLPIEVGNSADCVKDYVSKVFTSPNWRELHARIKMD</sequence>
<dbReference type="EMBL" id="LAZR01000274">
    <property type="protein sequence ID" value="KKN77740.1"/>
    <property type="molecule type" value="Genomic_DNA"/>
</dbReference>
<gene>
    <name evidence="1" type="ORF">LCGC14_0357140</name>
</gene>
<reference evidence="1" key="1">
    <citation type="journal article" date="2015" name="Nature">
        <title>Complex archaea that bridge the gap between prokaryotes and eukaryotes.</title>
        <authorList>
            <person name="Spang A."/>
            <person name="Saw J.H."/>
            <person name="Jorgensen S.L."/>
            <person name="Zaremba-Niedzwiedzka K."/>
            <person name="Martijn J."/>
            <person name="Lind A.E."/>
            <person name="van Eijk R."/>
            <person name="Schleper C."/>
            <person name="Guy L."/>
            <person name="Ettema T.J."/>
        </authorList>
    </citation>
    <scope>NUCLEOTIDE SEQUENCE</scope>
</reference>
<dbReference type="AlphaFoldDB" id="A0A0F9T942"/>
<proteinExistence type="predicted"/>